<dbReference type="EMBL" id="QSTF01000104">
    <property type="protein sequence ID" value="RGM33226.1"/>
    <property type="molecule type" value="Genomic_DNA"/>
</dbReference>
<dbReference type="Gene3D" id="2.60.40.2630">
    <property type="match status" value="1"/>
</dbReference>
<dbReference type="InterPro" id="IPR025049">
    <property type="entry name" value="Mfa-like_1"/>
</dbReference>
<dbReference type="CDD" id="cd13120">
    <property type="entry name" value="BF2867_like_N"/>
    <property type="match status" value="1"/>
</dbReference>
<dbReference type="AlphaFoldDB" id="A0A3E4MX44"/>
<dbReference type="CDD" id="cd13121">
    <property type="entry name" value="BF2867_like_C"/>
    <property type="match status" value="1"/>
</dbReference>
<dbReference type="RefSeq" id="WP_117673484.1">
    <property type="nucleotide sequence ID" value="NZ_CABOGR010000022.1"/>
</dbReference>
<dbReference type="InterPro" id="IPR042278">
    <property type="entry name" value="Mfa-like_1_N"/>
</dbReference>
<evidence type="ECO:0000313" key="4">
    <source>
        <dbReference type="Proteomes" id="UP000260780"/>
    </source>
</evidence>
<reference evidence="4 5" key="1">
    <citation type="submission" date="2018-08" db="EMBL/GenBank/DDBJ databases">
        <title>A genome reference for cultivated species of the human gut microbiota.</title>
        <authorList>
            <person name="Zou Y."/>
            <person name="Xue W."/>
            <person name="Luo G."/>
        </authorList>
    </citation>
    <scope>NUCLEOTIDE SEQUENCE [LARGE SCALE GENOMIC DNA]</scope>
    <source>
        <strain evidence="3 6">AF24-16AC</strain>
        <strain evidence="2 4">OM08-14</strain>
        <strain evidence="1 5">TF10-3AC</strain>
    </source>
</reference>
<dbReference type="Proteomes" id="UP000260780">
    <property type="component" value="Unassembled WGS sequence"/>
</dbReference>
<evidence type="ECO:0000313" key="1">
    <source>
        <dbReference type="EMBL" id="RGK53912.1"/>
    </source>
</evidence>
<organism evidence="1 5">
    <name type="scientific">Phocaeicola plebeius</name>
    <dbReference type="NCBI Taxonomy" id="310297"/>
    <lineage>
        <taxon>Bacteria</taxon>
        <taxon>Pseudomonadati</taxon>
        <taxon>Bacteroidota</taxon>
        <taxon>Bacteroidia</taxon>
        <taxon>Bacteroidales</taxon>
        <taxon>Bacteroidaceae</taxon>
        <taxon>Phocaeicola</taxon>
    </lineage>
</organism>
<evidence type="ECO:0000313" key="2">
    <source>
        <dbReference type="EMBL" id="RGM33226.1"/>
    </source>
</evidence>
<dbReference type="EMBL" id="QRUY01000021">
    <property type="protein sequence ID" value="RGS06697.1"/>
    <property type="molecule type" value="Genomic_DNA"/>
</dbReference>
<dbReference type="Pfam" id="PF13149">
    <property type="entry name" value="Mfa_like_1"/>
    <property type="match status" value="1"/>
</dbReference>
<accession>A0A3E4MX44</accession>
<gene>
    <name evidence="3" type="ORF">DWY14_10335</name>
    <name evidence="2" type="ORF">DXC17_18210</name>
    <name evidence="1" type="ORF">DXD04_11960</name>
</gene>
<sequence length="320" mass="35712">MKKKNLLGAYLVLSLLASCQQKENLQHMGDELKLSLQASVYAPSNGSRVVTDESGVTTFSEGDELGFFMPEESEPVKWTLTEGQWISASPLSWKDKVNKFTYCAYYPFSIESTTRDNIPMPDLSLQNGTLAGIGEFDFLTARCEASYEETDNGTVSFTGESSFRHAYSFISITIKKDLSEENVLISQASFQGENLFSRSTYHFAESEAEDGISYLESSEVHALTLNFEEPATVTEESGYTLFLLCNPQSLVEDSGFSISYQRDGVSYTASTNKLGKQFEAGKYYQFVLRLTKEELKVEGCEVSDWVSEKLPEIAIEEIPS</sequence>
<dbReference type="EMBL" id="QSQT01000022">
    <property type="protein sequence ID" value="RGK53912.1"/>
    <property type="molecule type" value="Genomic_DNA"/>
</dbReference>
<protein>
    <submittedName>
        <fullName evidence="1">Fimbrillin family protein</fullName>
    </submittedName>
</protein>
<name>A0A3E4MX44_9BACT</name>
<evidence type="ECO:0000313" key="6">
    <source>
        <dbReference type="Proteomes" id="UP000285750"/>
    </source>
</evidence>
<evidence type="ECO:0000313" key="5">
    <source>
        <dbReference type="Proteomes" id="UP000260862"/>
    </source>
</evidence>
<dbReference type="PROSITE" id="PS51257">
    <property type="entry name" value="PROKAR_LIPOPROTEIN"/>
    <property type="match status" value="1"/>
</dbReference>
<dbReference type="Proteomes" id="UP000285750">
    <property type="component" value="Unassembled WGS sequence"/>
</dbReference>
<dbReference type="Gene3D" id="2.60.40.2620">
    <property type="entry name" value="Fimbrillin-like"/>
    <property type="match status" value="1"/>
</dbReference>
<keyword evidence="5" id="KW-1185">Reference proteome</keyword>
<proteinExistence type="predicted"/>
<dbReference type="Proteomes" id="UP000260862">
    <property type="component" value="Unassembled WGS sequence"/>
</dbReference>
<comment type="caution">
    <text evidence="1">The sequence shown here is derived from an EMBL/GenBank/DDBJ whole genome shotgun (WGS) entry which is preliminary data.</text>
</comment>
<evidence type="ECO:0000313" key="3">
    <source>
        <dbReference type="EMBL" id="RGS06697.1"/>
    </source>
</evidence>